<evidence type="ECO:0000313" key="2">
    <source>
        <dbReference type="EMBL" id="GFY42318.1"/>
    </source>
</evidence>
<dbReference type="InterPro" id="IPR013783">
    <property type="entry name" value="Ig-like_fold"/>
</dbReference>
<dbReference type="PANTHER" id="PTHR23279:SF36">
    <property type="entry name" value="DEFECTIVE PROBOSCIS EXTENSION RESPONSE 9, ISOFORM A"/>
    <property type="match status" value="1"/>
</dbReference>
<dbReference type="SUPFAM" id="SSF48726">
    <property type="entry name" value="Immunoglobulin"/>
    <property type="match status" value="2"/>
</dbReference>
<dbReference type="GO" id="GO:0050808">
    <property type="term" value="P:synapse organization"/>
    <property type="evidence" value="ECO:0007669"/>
    <property type="project" value="TreeGrafter"/>
</dbReference>
<dbReference type="Pfam" id="PF00047">
    <property type="entry name" value="ig"/>
    <property type="match status" value="1"/>
</dbReference>
<dbReference type="GO" id="GO:0032589">
    <property type="term" value="C:neuron projection membrane"/>
    <property type="evidence" value="ECO:0007669"/>
    <property type="project" value="TreeGrafter"/>
</dbReference>
<accession>A0A8X7BT70</accession>
<keyword evidence="3" id="KW-1185">Reference proteome</keyword>
<dbReference type="SMART" id="SM00409">
    <property type="entry name" value="IG"/>
    <property type="match status" value="2"/>
</dbReference>
<dbReference type="Gene3D" id="2.60.40.10">
    <property type="entry name" value="Immunoglobulins"/>
    <property type="match status" value="2"/>
</dbReference>
<dbReference type="Pfam" id="PF07686">
    <property type="entry name" value="V-set"/>
    <property type="match status" value="1"/>
</dbReference>
<evidence type="ECO:0000313" key="3">
    <source>
        <dbReference type="Proteomes" id="UP000886998"/>
    </source>
</evidence>
<feature type="domain" description="Ig-like" evidence="1">
    <location>
        <begin position="44"/>
        <end position="138"/>
    </location>
</feature>
<dbReference type="InterPro" id="IPR003598">
    <property type="entry name" value="Ig_sub2"/>
</dbReference>
<proteinExistence type="predicted"/>
<dbReference type="PANTHER" id="PTHR23279">
    <property type="entry name" value="DEFECTIVE PROBOSCIS EXTENSION RESPONSE DPR -RELATED"/>
    <property type="match status" value="1"/>
</dbReference>
<dbReference type="InterPro" id="IPR007110">
    <property type="entry name" value="Ig-like_dom"/>
</dbReference>
<dbReference type="InterPro" id="IPR037448">
    <property type="entry name" value="Zig-8"/>
</dbReference>
<dbReference type="InterPro" id="IPR013106">
    <property type="entry name" value="Ig_V-set"/>
</dbReference>
<dbReference type="SMART" id="SM00408">
    <property type="entry name" value="IGc2"/>
    <property type="match status" value="2"/>
</dbReference>
<gene>
    <name evidence="2" type="primary">AVEN_58406_1</name>
    <name evidence="2" type="ORF">TNIN_494961</name>
</gene>
<dbReference type="SMART" id="SM00406">
    <property type="entry name" value="IGv"/>
    <property type="match status" value="1"/>
</dbReference>
<dbReference type="FunFam" id="2.60.40.10:FF:000129">
    <property type="entry name" value="CLUMA_CG018772, isoform A"/>
    <property type="match status" value="1"/>
</dbReference>
<sequence>MLFQRLERVSLSSGRMKKSQDHEVILAQIRGSSYEFSESPKFQPSFYINNVKNLSFQESKTAYLHCSIHHLGKNTVTWVRKRDLHLLTADKDIFTIDPRFKCMHLENSDDWTLEIRDPREEDSGVYQCQVSTEPKMILEIQLNIIVVEAFIPEAPVLSIKSDNPVHLTCHVKDPEGTVFLFWYHNGAVLDAYEKELRGIEVDTEFGITSISRLFIAKAKLSDSGNYSCQPSYSKPANVTLYVLNGK</sequence>
<organism evidence="2 3">
    <name type="scientific">Trichonephila inaurata madagascariensis</name>
    <dbReference type="NCBI Taxonomy" id="2747483"/>
    <lineage>
        <taxon>Eukaryota</taxon>
        <taxon>Metazoa</taxon>
        <taxon>Ecdysozoa</taxon>
        <taxon>Arthropoda</taxon>
        <taxon>Chelicerata</taxon>
        <taxon>Arachnida</taxon>
        <taxon>Araneae</taxon>
        <taxon>Araneomorphae</taxon>
        <taxon>Entelegynae</taxon>
        <taxon>Araneoidea</taxon>
        <taxon>Nephilidae</taxon>
        <taxon>Trichonephila</taxon>
        <taxon>Trichonephila inaurata</taxon>
    </lineage>
</organism>
<dbReference type="OrthoDB" id="6423584at2759"/>
<dbReference type="CDD" id="cd00096">
    <property type="entry name" value="Ig"/>
    <property type="match status" value="1"/>
</dbReference>
<dbReference type="Proteomes" id="UP000886998">
    <property type="component" value="Unassembled WGS sequence"/>
</dbReference>
<dbReference type="InterPro" id="IPR003599">
    <property type="entry name" value="Ig_sub"/>
</dbReference>
<name>A0A8X7BT70_9ARAC</name>
<dbReference type="PROSITE" id="PS50835">
    <property type="entry name" value="IG_LIKE"/>
    <property type="match status" value="2"/>
</dbReference>
<dbReference type="EMBL" id="BMAV01002992">
    <property type="protein sequence ID" value="GFY42318.1"/>
    <property type="molecule type" value="Genomic_DNA"/>
</dbReference>
<dbReference type="InterPro" id="IPR036179">
    <property type="entry name" value="Ig-like_dom_sf"/>
</dbReference>
<comment type="caution">
    <text evidence="2">The sequence shown here is derived from an EMBL/GenBank/DDBJ whole genome shotgun (WGS) entry which is preliminary data.</text>
</comment>
<dbReference type="AlphaFoldDB" id="A0A8X7BT70"/>
<reference evidence="2" key="1">
    <citation type="submission" date="2020-08" db="EMBL/GenBank/DDBJ databases">
        <title>Multicomponent nature underlies the extraordinary mechanical properties of spider dragline silk.</title>
        <authorList>
            <person name="Kono N."/>
            <person name="Nakamura H."/>
            <person name="Mori M."/>
            <person name="Yoshida Y."/>
            <person name="Ohtoshi R."/>
            <person name="Malay A.D."/>
            <person name="Moran D.A.P."/>
            <person name="Tomita M."/>
            <person name="Numata K."/>
            <person name="Arakawa K."/>
        </authorList>
    </citation>
    <scope>NUCLEOTIDE SEQUENCE</scope>
</reference>
<evidence type="ECO:0000259" key="1">
    <source>
        <dbReference type="PROSITE" id="PS50835"/>
    </source>
</evidence>
<feature type="domain" description="Ig-like" evidence="1">
    <location>
        <begin position="152"/>
        <end position="239"/>
    </location>
</feature>
<dbReference type="InterPro" id="IPR013151">
    <property type="entry name" value="Immunoglobulin_dom"/>
</dbReference>
<protein>
    <recommendedName>
        <fullName evidence="1">Ig-like domain-containing protein</fullName>
    </recommendedName>
</protein>